<dbReference type="GO" id="GO:0005737">
    <property type="term" value="C:cytoplasm"/>
    <property type="evidence" value="ECO:0007669"/>
    <property type="project" value="UniProtKB-ARBA"/>
</dbReference>
<evidence type="ECO:0000259" key="5">
    <source>
        <dbReference type="Pfam" id="PF00707"/>
    </source>
</evidence>
<evidence type="ECO:0000256" key="3">
    <source>
        <dbReference type="ARBA" id="ARBA00022917"/>
    </source>
</evidence>
<evidence type="ECO:0000256" key="1">
    <source>
        <dbReference type="ARBA" id="ARBA00005439"/>
    </source>
</evidence>
<dbReference type="Pfam" id="PF00707">
    <property type="entry name" value="IF3_C"/>
    <property type="match status" value="1"/>
</dbReference>
<organism evidence="7 8">
    <name type="scientific">Brevibacillus invocatus</name>
    <dbReference type="NCBI Taxonomy" id="173959"/>
    <lineage>
        <taxon>Bacteria</taxon>
        <taxon>Bacillati</taxon>
        <taxon>Bacillota</taxon>
        <taxon>Bacilli</taxon>
        <taxon>Bacillales</taxon>
        <taxon>Paenibacillaceae</taxon>
        <taxon>Brevibacillus</taxon>
    </lineage>
</organism>
<proteinExistence type="inferred from homology"/>
<dbReference type="InterPro" id="IPR036787">
    <property type="entry name" value="T_IF-3_N_sf"/>
</dbReference>
<evidence type="ECO:0000256" key="2">
    <source>
        <dbReference type="ARBA" id="ARBA00022540"/>
    </source>
</evidence>
<dbReference type="GO" id="GO:0043022">
    <property type="term" value="F:ribosome binding"/>
    <property type="evidence" value="ECO:0007669"/>
    <property type="project" value="TreeGrafter"/>
</dbReference>
<dbReference type="PANTHER" id="PTHR10938">
    <property type="entry name" value="TRANSLATION INITIATION FACTOR IF-3"/>
    <property type="match status" value="1"/>
</dbReference>
<dbReference type="RefSeq" id="WP_122909377.1">
    <property type="nucleotide sequence ID" value="NZ_CBCSBE010000012.1"/>
</dbReference>
<evidence type="ECO:0000259" key="6">
    <source>
        <dbReference type="Pfam" id="PF05198"/>
    </source>
</evidence>
<dbReference type="InterPro" id="IPR019814">
    <property type="entry name" value="Translation_initiation_fac_3_N"/>
</dbReference>
<dbReference type="Proteomes" id="UP000282028">
    <property type="component" value="Unassembled WGS sequence"/>
</dbReference>
<comment type="similarity">
    <text evidence="1">Belongs to the IF-3 family.</text>
</comment>
<reference evidence="7 8" key="1">
    <citation type="submission" date="2018-10" db="EMBL/GenBank/DDBJ databases">
        <title>Phylogenomics of Brevibacillus.</title>
        <authorList>
            <person name="Dunlap C."/>
        </authorList>
    </citation>
    <scope>NUCLEOTIDE SEQUENCE [LARGE SCALE GENOMIC DNA]</scope>
    <source>
        <strain evidence="7 8">JCM 12215</strain>
    </source>
</reference>
<evidence type="ECO:0000313" key="7">
    <source>
        <dbReference type="EMBL" id="RNB73381.1"/>
    </source>
</evidence>
<keyword evidence="8" id="KW-1185">Reference proteome</keyword>
<sequence length="162" mass="18085">MIKNEKIIAFEVLLTGVHGEDLGIVETKEALRLAKELGVDLVCLSLSTSPPPCQLVSHTVLKEQSIKDKAMTKKLEKGAKVKEIRLSAYIEEHDYDTKKRQAERILSAGDAVQFIVKLEKRESQEAKQLIEVLVRDLKHCGKQDKGIQVSGKQVIAVMKPLD</sequence>
<dbReference type="PANTHER" id="PTHR10938:SF0">
    <property type="entry name" value="TRANSLATION INITIATION FACTOR IF-3, MITOCHONDRIAL"/>
    <property type="match status" value="1"/>
</dbReference>
<feature type="domain" description="Translation initiation factor 3 C-terminal" evidence="5">
    <location>
        <begin position="80"/>
        <end position="160"/>
    </location>
</feature>
<dbReference type="Gene3D" id="3.30.110.10">
    <property type="entry name" value="Translation initiation factor 3 (IF-3), C-terminal domain"/>
    <property type="match status" value="1"/>
</dbReference>
<dbReference type="Gene3D" id="3.10.20.80">
    <property type="entry name" value="Translation initiation factor 3 (IF-3), N-terminal domain"/>
    <property type="match status" value="1"/>
</dbReference>
<dbReference type="NCBIfam" id="TIGR00168">
    <property type="entry name" value="infC"/>
    <property type="match status" value="1"/>
</dbReference>
<dbReference type="EMBL" id="RHHR01000019">
    <property type="protein sequence ID" value="RNB73381.1"/>
    <property type="molecule type" value="Genomic_DNA"/>
</dbReference>
<dbReference type="GO" id="GO:0003743">
    <property type="term" value="F:translation initiation factor activity"/>
    <property type="evidence" value="ECO:0007669"/>
    <property type="project" value="UniProtKB-UniRule"/>
</dbReference>
<dbReference type="AlphaFoldDB" id="A0A3M8CD28"/>
<dbReference type="OrthoDB" id="2899239at2"/>
<accession>A0A3M8CD28</accession>
<dbReference type="GO" id="GO:0032790">
    <property type="term" value="P:ribosome disassembly"/>
    <property type="evidence" value="ECO:0007669"/>
    <property type="project" value="TreeGrafter"/>
</dbReference>
<dbReference type="Pfam" id="PF05198">
    <property type="entry name" value="IF3_N"/>
    <property type="match status" value="1"/>
</dbReference>
<evidence type="ECO:0000313" key="8">
    <source>
        <dbReference type="Proteomes" id="UP000282028"/>
    </source>
</evidence>
<keyword evidence="2 7" id="KW-0396">Initiation factor</keyword>
<feature type="domain" description="Translation initiation factor 3 N-terminal" evidence="6">
    <location>
        <begin position="4"/>
        <end position="70"/>
    </location>
</feature>
<comment type="caution">
    <text evidence="7">The sequence shown here is derived from an EMBL/GenBank/DDBJ whole genome shotgun (WGS) entry which is preliminary data.</text>
</comment>
<dbReference type="InterPro" id="IPR001288">
    <property type="entry name" value="Translation_initiation_fac_3"/>
</dbReference>
<dbReference type="InterPro" id="IPR019815">
    <property type="entry name" value="Translation_initiation_fac_3_C"/>
</dbReference>
<dbReference type="SUPFAM" id="SSF54364">
    <property type="entry name" value="Translation initiation factor IF3, N-terminal domain"/>
    <property type="match status" value="1"/>
</dbReference>
<evidence type="ECO:0000256" key="4">
    <source>
        <dbReference type="NCBIfam" id="TIGR00168"/>
    </source>
</evidence>
<dbReference type="SUPFAM" id="SSF55200">
    <property type="entry name" value="Translation initiation factor IF3, C-terminal domain"/>
    <property type="match status" value="1"/>
</dbReference>
<protein>
    <recommendedName>
        <fullName evidence="4">Translation initiation factor IF-3</fullName>
    </recommendedName>
</protein>
<dbReference type="InterPro" id="IPR036788">
    <property type="entry name" value="T_IF-3_C_sf"/>
</dbReference>
<name>A0A3M8CD28_9BACL</name>
<gene>
    <name evidence="7" type="primary">infC</name>
    <name evidence="7" type="ORF">EDM52_12845</name>
</gene>
<keyword evidence="3" id="KW-0648">Protein biosynthesis</keyword>